<evidence type="ECO:0000256" key="1">
    <source>
        <dbReference type="SAM" id="MobiDB-lite"/>
    </source>
</evidence>
<accession>A0A0C9V1R4</accession>
<evidence type="ECO:0000313" key="4">
    <source>
        <dbReference type="EMBL" id="KIJ40969.1"/>
    </source>
</evidence>
<dbReference type="Proteomes" id="UP000054279">
    <property type="component" value="Unassembled WGS sequence"/>
</dbReference>
<feature type="compositionally biased region" description="Pro residues" evidence="1">
    <location>
        <begin position="177"/>
        <end position="187"/>
    </location>
</feature>
<evidence type="ECO:0000256" key="3">
    <source>
        <dbReference type="SAM" id="SignalP"/>
    </source>
</evidence>
<dbReference type="AlphaFoldDB" id="A0A0C9V1R4"/>
<keyword evidence="3" id="KW-0732">Signal</keyword>
<keyword evidence="5" id="KW-1185">Reference proteome</keyword>
<keyword evidence="2" id="KW-0472">Membrane</keyword>
<feature type="chain" id="PRO_5002214694" evidence="3">
    <location>
        <begin position="31"/>
        <end position="206"/>
    </location>
</feature>
<proteinExistence type="predicted"/>
<organism evidence="4 5">
    <name type="scientific">Sphaerobolus stellatus (strain SS14)</name>
    <dbReference type="NCBI Taxonomy" id="990650"/>
    <lineage>
        <taxon>Eukaryota</taxon>
        <taxon>Fungi</taxon>
        <taxon>Dikarya</taxon>
        <taxon>Basidiomycota</taxon>
        <taxon>Agaricomycotina</taxon>
        <taxon>Agaricomycetes</taxon>
        <taxon>Phallomycetidae</taxon>
        <taxon>Geastrales</taxon>
        <taxon>Sphaerobolaceae</taxon>
        <taxon>Sphaerobolus</taxon>
    </lineage>
</organism>
<evidence type="ECO:0000313" key="5">
    <source>
        <dbReference type="Proteomes" id="UP000054279"/>
    </source>
</evidence>
<dbReference type="EMBL" id="KN837140">
    <property type="protein sequence ID" value="KIJ40969.1"/>
    <property type="molecule type" value="Genomic_DNA"/>
</dbReference>
<keyword evidence="2" id="KW-0812">Transmembrane</keyword>
<dbReference type="HOGENOM" id="CLU_1332694_0_0_1"/>
<feature type="signal peptide" evidence="3">
    <location>
        <begin position="1"/>
        <end position="30"/>
    </location>
</feature>
<feature type="transmembrane region" description="Helical" evidence="2">
    <location>
        <begin position="77"/>
        <end position="97"/>
    </location>
</feature>
<keyword evidence="2" id="KW-1133">Transmembrane helix</keyword>
<reference evidence="4 5" key="1">
    <citation type="submission" date="2014-06" db="EMBL/GenBank/DDBJ databases">
        <title>Evolutionary Origins and Diversification of the Mycorrhizal Mutualists.</title>
        <authorList>
            <consortium name="DOE Joint Genome Institute"/>
            <consortium name="Mycorrhizal Genomics Consortium"/>
            <person name="Kohler A."/>
            <person name="Kuo A."/>
            <person name="Nagy L.G."/>
            <person name="Floudas D."/>
            <person name="Copeland A."/>
            <person name="Barry K.W."/>
            <person name="Cichocki N."/>
            <person name="Veneault-Fourrey C."/>
            <person name="LaButti K."/>
            <person name="Lindquist E.A."/>
            <person name="Lipzen A."/>
            <person name="Lundell T."/>
            <person name="Morin E."/>
            <person name="Murat C."/>
            <person name="Riley R."/>
            <person name="Ohm R."/>
            <person name="Sun H."/>
            <person name="Tunlid A."/>
            <person name="Henrissat B."/>
            <person name="Grigoriev I.V."/>
            <person name="Hibbett D.S."/>
            <person name="Martin F."/>
        </authorList>
    </citation>
    <scope>NUCLEOTIDE SEQUENCE [LARGE SCALE GENOMIC DNA]</scope>
    <source>
        <strain evidence="4 5">SS14</strain>
    </source>
</reference>
<feature type="region of interest" description="Disordered" evidence="1">
    <location>
        <begin position="118"/>
        <end position="206"/>
    </location>
</feature>
<gene>
    <name evidence="4" type="ORF">M422DRAFT_32084</name>
</gene>
<sequence>MDFMLKIKLLTWLVVNSFLVLSDTILVAHAYPIGDVQPEDALALSTLETLRGSGRKTRIRGSRVCFGPSDECNEVNAIVIIVLVGGAVMGVAGYILWKYIKARRLRRLGAEPEFELDRYTTSPTSEPLAPTRRVPGTLRAHRSGGHQTGNTTMDFDEPEATGPNLKSGSQAQGGYYAPPPSPPPVYTPPKSSRPKDRLLESSQAVS</sequence>
<name>A0A0C9V1R4_SPHS4</name>
<evidence type="ECO:0000256" key="2">
    <source>
        <dbReference type="SAM" id="Phobius"/>
    </source>
</evidence>
<protein>
    <submittedName>
        <fullName evidence="4">Unplaced genomic scaffold SPHSTscaffold_65, whole genome shotgun sequence</fullName>
    </submittedName>
</protein>